<name>A0ABQ7W4P1_SOLTU</name>
<comment type="caution">
    <text evidence="2">The sequence shown here is derived from an EMBL/GenBank/DDBJ whole genome shotgun (WGS) entry which is preliminary data.</text>
</comment>
<evidence type="ECO:0000256" key="1">
    <source>
        <dbReference type="SAM" id="MobiDB-lite"/>
    </source>
</evidence>
<feature type="region of interest" description="Disordered" evidence="1">
    <location>
        <begin position="29"/>
        <end position="52"/>
    </location>
</feature>
<proteinExistence type="predicted"/>
<evidence type="ECO:0000313" key="3">
    <source>
        <dbReference type="Proteomes" id="UP000826656"/>
    </source>
</evidence>
<gene>
    <name evidence="2" type="ORF">KY290_012170</name>
</gene>
<protein>
    <submittedName>
        <fullName evidence="2">Uncharacterized protein</fullName>
    </submittedName>
</protein>
<sequence>MSFDEHYMDTKVHETMDLLYEDQKTVPKKPLNRKPFIRNDGSGETNRSGKHATVVKNDAEETSADSMIRVLNESANEVLEETINLILAAIRMVDFKHRREKNQALEQTTIKLNKENFLSSRKHATAVKNDTEETVVDSMMRVLNENATEVLEEIMNLILAATRMVDFKHNAQGNSSQTVVAKNSADKPFKHRKLECPAFDENNYRSYLNNQLPCQTLTTPKIGNSDSSEFQPAL</sequence>
<accession>A0ABQ7W4P1</accession>
<evidence type="ECO:0000313" key="2">
    <source>
        <dbReference type="EMBL" id="KAH0775033.1"/>
    </source>
</evidence>
<reference evidence="2 3" key="1">
    <citation type="journal article" date="2021" name="bioRxiv">
        <title>Chromosome-scale and haplotype-resolved genome assembly of a tetraploid potato cultivar.</title>
        <authorList>
            <person name="Sun H."/>
            <person name="Jiao W.-B."/>
            <person name="Krause K."/>
            <person name="Campoy J.A."/>
            <person name="Goel M."/>
            <person name="Folz-Donahue K."/>
            <person name="Kukat C."/>
            <person name="Huettel B."/>
            <person name="Schneeberger K."/>
        </authorList>
    </citation>
    <scope>NUCLEOTIDE SEQUENCE [LARGE SCALE GENOMIC DNA]</scope>
    <source>
        <strain evidence="2">SolTubOtavaFocal</strain>
        <tissue evidence="2">Leaves</tissue>
    </source>
</reference>
<organism evidence="2 3">
    <name type="scientific">Solanum tuberosum</name>
    <name type="common">Potato</name>
    <dbReference type="NCBI Taxonomy" id="4113"/>
    <lineage>
        <taxon>Eukaryota</taxon>
        <taxon>Viridiplantae</taxon>
        <taxon>Streptophyta</taxon>
        <taxon>Embryophyta</taxon>
        <taxon>Tracheophyta</taxon>
        <taxon>Spermatophyta</taxon>
        <taxon>Magnoliopsida</taxon>
        <taxon>eudicotyledons</taxon>
        <taxon>Gunneridae</taxon>
        <taxon>Pentapetalae</taxon>
        <taxon>asterids</taxon>
        <taxon>lamiids</taxon>
        <taxon>Solanales</taxon>
        <taxon>Solanaceae</taxon>
        <taxon>Solanoideae</taxon>
        <taxon>Solaneae</taxon>
        <taxon>Solanum</taxon>
    </lineage>
</organism>
<dbReference type="Proteomes" id="UP000826656">
    <property type="component" value="Unassembled WGS sequence"/>
</dbReference>
<keyword evidence="3" id="KW-1185">Reference proteome</keyword>
<dbReference type="EMBL" id="JAIVGD010000005">
    <property type="protein sequence ID" value="KAH0775033.1"/>
    <property type="molecule type" value="Genomic_DNA"/>
</dbReference>